<proteinExistence type="predicted"/>
<evidence type="ECO:0000313" key="2">
    <source>
        <dbReference type="Proteomes" id="UP000198688"/>
    </source>
</evidence>
<dbReference type="Proteomes" id="UP000198688">
    <property type="component" value="Chromosome I"/>
</dbReference>
<organism evidence="1 2">
    <name type="scientific">Actinoplanes derwentensis</name>
    <dbReference type="NCBI Taxonomy" id="113562"/>
    <lineage>
        <taxon>Bacteria</taxon>
        <taxon>Bacillati</taxon>
        <taxon>Actinomycetota</taxon>
        <taxon>Actinomycetes</taxon>
        <taxon>Micromonosporales</taxon>
        <taxon>Micromonosporaceae</taxon>
        <taxon>Actinoplanes</taxon>
    </lineage>
</organism>
<sequence>MRPVPHDRVVLSLEIAGLGERAGTVRPELLARLHDMLAESLNEAAVAPDRCEWFPTSEGVLLSIADSPVPIASTVLRCLHEQLDEHAARYAGSHVMTLTAALDHGFVTVTAGRPDGTAVRACTAMLGRADVSAAAAAVPSAGLVVVTSEGFMRDVLRQRHRGTGTAFYAPSGEASGADRVWVRVFGAPMPPVAPQVALPPAAPPVVPPPTVASAAAANGDRRRVPFTAAQARELIRRLDRQ</sequence>
<accession>A0A1H2AWI9</accession>
<dbReference type="RefSeq" id="WP_157751702.1">
    <property type="nucleotide sequence ID" value="NZ_BOMJ01000042.1"/>
</dbReference>
<keyword evidence="2" id="KW-1185">Reference proteome</keyword>
<evidence type="ECO:0008006" key="3">
    <source>
        <dbReference type="Google" id="ProtNLM"/>
    </source>
</evidence>
<dbReference type="EMBL" id="LT629758">
    <property type="protein sequence ID" value="SDT50410.1"/>
    <property type="molecule type" value="Genomic_DNA"/>
</dbReference>
<evidence type="ECO:0000313" key="1">
    <source>
        <dbReference type="EMBL" id="SDT50410.1"/>
    </source>
</evidence>
<dbReference type="AlphaFoldDB" id="A0A1H2AWI9"/>
<dbReference type="STRING" id="113562.SAMN04489716_4155"/>
<gene>
    <name evidence="1" type="ORF">SAMN04489716_4155</name>
</gene>
<name>A0A1H2AWI9_9ACTN</name>
<protein>
    <recommendedName>
        <fullName evidence="3">Guanylate cyclase domain-containing protein</fullName>
    </recommendedName>
</protein>
<reference evidence="1 2" key="1">
    <citation type="submission" date="2016-10" db="EMBL/GenBank/DDBJ databases">
        <authorList>
            <person name="de Groot N.N."/>
        </authorList>
    </citation>
    <scope>NUCLEOTIDE SEQUENCE [LARGE SCALE GENOMIC DNA]</scope>
    <source>
        <strain evidence="1 2">DSM 43941</strain>
    </source>
</reference>